<dbReference type="PATRIC" id="fig|1299334.3.peg.4019"/>
<keyword evidence="4" id="KW-0804">Transcription</keyword>
<sequence>MHAAREVFSERGYEAATFQAIAVRADLTRPAINHYFANKRVLYLEVLEQTSDLLAASIRRAERETTLPRRLSTFIAATTDTDAQDRSAAAFLITSVLESRRHPELRAVETDLLRSTRAFLNRVLDDAIRRGEVATEADSASLTEMLVALLCGVVFYAGYVGQGEELDAVTRQLERLMDGRLWQVES</sequence>
<comment type="caution">
    <text evidence="7">The sequence shown here is derived from an EMBL/GenBank/DDBJ whole genome shotgun (WGS) entry which is preliminary data.</text>
</comment>
<organism evidence="7">
    <name type="scientific">Mycobacterium xenopi 4042</name>
    <dbReference type="NCBI Taxonomy" id="1299334"/>
    <lineage>
        <taxon>Bacteria</taxon>
        <taxon>Bacillati</taxon>
        <taxon>Actinomycetota</taxon>
        <taxon>Actinomycetes</taxon>
        <taxon>Mycobacteriales</taxon>
        <taxon>Mycobacteriaceae</taxon>
        <taxon>Mycobacterium</taxon>
    </lineage>
</organism>
<dbReference type="InterPro" id="IPR009057">
    <property type="entry name" value="Homeodomain-like_sf"/>
</dbReference>
<dbReference type="GO" id="GO:0003677">
    <property type="term" value="F:DNA binding"/>
    <property type="evidence" value="ECO:0007669"/>
    <property type="project" value="UniProtKB-UniRule"/>
</dbReference>
<dbReference type="PROSITE" id="PS50977">
    <property type="entry name" value="HTH_TETR_2"/>
    <property type="match status" value="1"/>
</dbReference>
<evidence type="ECO:0000256" key="3">
    <source>
        <dbReference type="ARBA" id="ARBA00023125"/>
    </source>
</evidence>
<dbReference type="InterPro" id="IPR039538">
    <property type="entry name" value="BetI_C"/>
</dbReference>
<dbReference type="SUPFAM" id="SSF48498">
    <property type="entry name" value="Tetracyclin repressor-like, C-terminal domain"/>
    <property type="match status" value="1"/>
</dbReference>
<keyword evidence="2" id="KW-0805">Transcription regulation</keyword>
<dbReference type="PANTHER" id="PTHR47506:SF1">
    <property type="entry name" value="HTH-TYPE TRANSCRIPTIONAL REGULATOR YJDC"/>
    <property type="match status" value="1"/>
</dbReference>
<protein>
    <submittedName>
        <fullName evidence="7">Bacterial regulatory s, tetR family protein</fullName>
    </submittedName>
</protein>
<name>X8BLV5_MYCXE</name>
<proteinExistence type="predicted"/>
<evidence type="ECO:0000256" key="1">
    <source>
        <dbReference type="ARBA" id="ARBA00022491"/>
    </source>
</evidence>
<feature type="DNA-binding region" description="H-T-H motif" evidence="5">
    <location>
        <begin position="17"/>
        <end position="36"/>
    </location>
</feature>
<feature type="domain" description="HTH tetR-type" evidence="6">
    <location>
        <begin position="1"/>
        <end position="54"/>
    </location>
</feature>
<dbReference type="AlphaFoldDB" id="X8BLV5"/>
<gene>
    <name evidence="7" type="ORF">I553_8379</name>
</gene>
<keyword evidence="3 5" id="KW-0238">DNA-binding</keyword>
<dbReference type="InterPro" id="IPR036271">
    <property type="entry name" value="Tet_transcr_reg_TetR-rel_C_sf"/>
</dbReference>
<reference evidence="7" key="1">
    <citation type="submission" date="2014-01" db="EMBL/GenBank/DDBJ databases">
        <authorList>
            <person name="Brown-Elliot B."/>
            <person name="Wallace R."/>
            <person name="Lenaerts A."/>
            <person name="Ordway D."/>
            <person name="DeGroote M.A."/>
            <person name="Parker T."/>
            <person name="Sizemore C."/>
            <person name="Tallon L.J."/>
            <person name="Sadzewicz L.K."/>
            <person name="Sengamalay N."/>
            <person name="Fraser C.M."/>
            <person name="Hine E."/>
            <person name="Shefchek K.A."/>
            <person name="Das S.P."/>
            <person name="Tettelin H."/>
        </authorList>
    </citation>
    <scope>NUCLEOTIDE SEQUENCE [LARGE SCALE GENOMIC DNA]</scope>
    <source>
        <strain evidence="7">4042</strain>
    </source>
</reference>
<dbReference type="EMBL" id="JAOB01000040">
    <property type="protein sequence ID" value="EUA44045.1"/>
    <property type="molecule type" value="Genomic_DNA"/>
</dbReference>
<dbReference type="SUPFAM" id="SSF46689">
    <property type="entry name" value="Homeodomain-like"/>
    <property type="match status" value="1"/>
</dbReference>
<dbReference type="Pfam" id="PF13977">
    <property type="entry name" value="TetR_C_6"/>
    <property type="match status" value="1"/>
</dbReference>
<evidence type="ECO:0000259" key="6">
    <source>
        <dbReference type="PROSITE" id="PS50977"/>
    </source>
</evidence>
<dbReference type="InterPro" id="IPR001647">
    <property type="entry name" value="HTH_TetR"/>
</dbReference>
<evidence type="ECO:0000313" key="7">
    <source>
        <dbReference type="EMBL" id="EUA44045.1"/>
    </source>
</evidence>
<dbReference type="Gene3D" id="1.10.357.10">
    <property type="entry name" value="Tetracycline Repressor, domain 2"/>
    <property type="match status" value="1"/>
</dbReference>
<evidence type="ECO:0000256" key="4">
    <source>
        <dbReference type="ARBA" id="ARBA00023163"/>
    </source>
</evidence>
<evidence type="ECO:0000256" key="2">
    <source>
        <dbReference type="ARBA" id="ARBA00023015"/>
    </source>
</evidence>
<keyword evidence="1" id="KW-0678">Repressor</keyword>
<accession>X8BLV5</accession>
<dbReference type="PANTHER" id="PTHR47506">
    <property type="entry name" value="TRANSCRIPTIONAL REGULATORY PROTEIN"/>
    <property type="match status" value="1"/>
</dbReference>
<dbReference type="Pfam" id="PF00440">
    <property type="entry name" value="TetR_N"/>
    <property type="match status" value="1"/>
</dbReference>
<evidence type="ECO:0000256" key="5">
    <source>
        <dbReference type="PROSITE-ProRule" id="PRU00335"/>
    </source>
</evidence>